<feature type="compositionally biased region" description="Polar residues" evidence="1">
    <location>
        <begin position="28"/>
        <end position="38"/>
    </location>
</feature>
<dbReference type="AlphaFoldDB" id="A0A1I2RC66"/>
<feature type="region of interest" description="Disordered" evidence="1">
    <location>
        <begin position="1"/>
        <end position="103"/>
    </location>
</feature>
<dbReference type="RefSeq" id="WP_093671584.1">
    <property type="nucleotide sequence ID" value="NZ_FOOY01000009.1"/>
</dbReference>
<dbReference type="STRING" id="269670.SAMN02982927_01493"/>
<evidence type="ECO:0000256" key="1">
    <source>
        <dbReference type="SAM" id="MobiDB-lite"/>
    </source>
</evidence>
<accession>A0A1I2RC66</accession>
<feature type="compositionally biased region" description="Basic and acidic residues" evidence="1">
    <location>
        <begin position="1"/>
        <end position="12"/>
    </location>
</feature>
<name>A0A1I2RC66_9BACL</name>
<protein>
    <submittedName>
        <fullName evidence="2">Uncharacterized protein</fullName>
    </submittedName>
</protein>
<sequence>MKKEHEDPDKTIHSSSSQQIEWPIFPSKKNSITQSINEKQLKDQSKRMEKEGNRFYPLFEEQDEKSESETIQPFLNQDEPPGIKIDPFPADDVDRPNAPNRTE</sequence>
<evidence type="ECO:0000313" key="2">
    <source>
        <dbReference type="EMBL" id="SFG37079.1"/>
    </source>
</evidence>
<dbReference type="Proteomes" id="UP000198752">
    <property type="component" value="Unassembled WGS sequence"/>
</dbReference>
<evidence type="ECO:0000313" key="3">
    <source>
        <dbReference type="Proteomes" id="UP000198752"/>
    </source>
</evidence>
<organism evidence="2 3">
    <name type="scientific">Sporolactobacillus nakayamae</name>
    <dbReference type="NCBI Taxonomy" id="269670"/>
    <lineage>
        <taxon>Bacteria</taxon>
        <taxon>Bacillati</taxon>
        <taxon>Bacillota</taxon>
        <taxon>Bacilli</taxon>
        <taxon>Bacillales</taxon>
        <taxon>Sporolactobacillaceae</taxon>
        <taxon>Sporolactobacillus</taxon>
    </lineage>
</organism>
<dbReference type="EMBL" id="FOOY01000009">
    <property type="protein sequence ID" value="SFG37079.1"/>
    <property type="molecule type" value="Genomic_DNA"/>
</dbReference>
<keyword evidence="3" id="KW-1185">Reference proteome</keyword>
<feature type="compositionally biased region" description="Basic and acidic residues" evidence="1">
    <location>
        <begin position="39"/>
        <end position="53"/>
    </location>
</feature>
<reference evidence="3" key="1">
    <citation type="submission" date="2016-10" db="EMBL/GenBank/DDBJ databases">
        <authorList>
            <person name="Varghese N."/>
            <person name="Submissions S."/>
        </authorList>
    </citation>
    <scope>NUCLEOTIDE SEQUENCE [LARGE SCALE GENOMIC DNA]</scope>
    <source>
        <strain evidence="3">ATCC 700379</strain>
    </source>
</reference>
<gene>
    <name evidence="2" type="ORF">SAMN02982927_01493</name>
</gene>
<proteinExistence type="predicted"/>